<proteinExistence type="predicted"/>
<dbReference type="AlphaFoldDB" id="A0A8W8LLV0"/>
<organism evidence="3 4">
    <name type="scientific">Magallana gigas</name>
    <name type="common">Pacific oyster</name>
    <name type="synonym">Crassostrea gigas</name>
    <dbReference type="NCBI Taxonomy" id="29159"/>
    <lineage>
        <taxon>Eukaryota</taxon>
        <taxon>Metazoa</taxon>
        <taxon>Spiralia</taxon>
        <taxon>Lophotrochozoa</taxon>
        <taxon>Mollusca</taxon>
        <taxon>Bivalvia</taxon>
        <taxon>Autobranchia</taxon>
        <taxon>Pteriomorphia</taxon>
        <taxon>Ostreida</taxon>
        <taxon>Ostreoidea</taxon>
        <taxon>Ostreidae</taxon>
        <taxon>Magallana</taxon>
    </lineage>
</organism>
<protein>
    <submittedName>
        <fullName evidence="3">Uncharacterized protein</fullName>
    </submittedName>
</protein>
<evidence type="ECO:0000256" key="1">
    <source>
        <dbReference type="SAM" id="Coils"/>
    </source>
</evidence>
<dbReference type="EnsemblMetazoa" id="G28925.1">
    <property type="protein sequence ID" value="G28925.1:cds"/>
    <property type="gene ID" value="G28925"/>
</dbReference>
<sequence length="346" mass="39907">MAEFPEEDDSTVSQSQRRTKKFTVAGRAMYEENVNNRYASLSKIKRKMDSEIEYYLQSKNKEKISVLVKENLVTLSKKYKQEAQEFIDYLRRIGTEESEKERLSFELILSTLEMRIEKTVKELNNVISTSDYLLPSDAYSESTTTKSSKSNTSERSSKKSHSSNSTIILRQRAKAEALKAKLEFTEKEIQLRRQKSKLEEEEQKRRAEVTRKSVDLETDLELLCAQKEKAIVDAELQAMVEFDVIDSQLDTDLDTIDSTEKTRKYIDDVFKYNNETTTDCEPRNQETVIPTTTTEISQAEMFPQQPKVHRKTVTDLPDDSNNPADIGTRPGKSVQEVMDKWISGTK</sequence>
<feature type="region of interest" description="Disordered" evidence="2">
    <location>
        <begin position="138"/>
        <end position="166"/>
    </location>
</feature>
<evidence type="ECO:0000256" key="2">
    <source>
        <dbReference type="SAM" id="MobiDB-lite"/>
    </source>
</evidence>
<dbReference type="Proteomes" id="UP000005408">
    <property type="component" value="Unassembled WGS sequence"/>
</dbReference>
<keyword evidence="1" id="KW-0175">Coiled coil</keyword>
<feature type="compositionally biased region" description="Low complexity" evidence="2">
    <location>
        <begin position="140"/>
        <end position="154"/>
    </location>
</feature>
<name>A0A8W8LLV0_MAGGI</name>
<feature type="region of interest" description="Disordered" evidence="2">
    <location>
        <begin position="303"/>
        <end position="334"/>
    </location>
</feature>
<evidence type="ECO:0000313" key="4">
    <source>
        <dbReference type="Proteomes" id="UP000005408"/>
    </source>
</evidence>
<reference evidence="3" key="1">
    <citation type="submission" date="2022-08" db="UniProtKB">
        <authorList>
            <consortium name="EnsemblMetazoa"/>
        </authorList>
    </citation>
    <scope>IDENTIFICATION</scope>
    <source>
        <strain evidence="3">05x7-T-G4-1.051#20</strain>
    </source>
</reference>
<accession>A0A8W8LLV0</accession>
<feature type="coiled-coil region" evidence="1">
    <location>
        <begin position="168"/>
        <end position="211"/>
    </location>
</feature>
<keyword evidence="4" id="KW-1185">Reference proteome</keyword>
<evidence type="ECO:0000313" key="3">
    <source>
        <dbReference type="EnsemblMetazoa" id="G28925.1:cds"/>
    </source>
</evidence>